<organism evidence="2 3">
    <name type="scientific">Hipposideros armiger</name>
    <name type="common">Great Himalayan leaf-nosed bat</name>
    <dbReference type="NCBI Taxonomy" id="186990"/>
    <lineage>
        <taxon>Eukaryota</taxon>
        <taxon>Metazoa</taxon>
        <taxon>Chordata</taxon>
        <taxon>Craniata</taxon>
        <taxon>Vertebrata</taxon>
        <taxon>Euteleostomi</taxon>
        <taxon>Mammalia</taxon>
        <taxon>Eutheria</taxon>
        <taxon>Laurasiatheria</taxon>
        <taxon>Chiroptera</taxon>
        <taxon>Yinpterochiroptera</taxon>
        <taxon>Rhinolophoidea</taxon>
        <taxon>Hipposideridae</taxon>
        <taxon>Hipposideros</taxon>
    </lineage>
</organism>
<dbReference type="RefSeq" id="XP_019487824.1">
    <property type="nucleotide sequence ID" value="XM_019632279.1"/>
</dbReference>
<dbReference type="KEGG" id="hai:109376373"/>
<protein>
    <submittedName>
        <fullName evidence="3">LOW QUALITY PROTEIN: uncharacterized protein LOC109376373</fullName>
    </submittedName>
</protein>
<reference evidence="3" key="1">
    <citation type="submission" date="2025-08" db="UniProtKB">
        <authorList>
            <consortium name="RefSeq"/>
        </authorList>
    </citation>
    <scope>IDENTIFICATION</scope>
    <source>
        <tissue evidence="3">Muscle</tissue>
    </source>
</reference>
<evidence type="ECO:0000313" key="2">
    <source>
        <dbReference type="Proteomes" id="UP000694851"/>
    </source>
</evidence>
<name>A0A8B7QGA5_HIPAR</name>
<proteinExistence type="predicted"/>
<dbReference type="CTD" id="100507507"/>
<gene>
    <name evidence="3" type="primary">LOC109376373</name>
</gene>
<feature type="region of interest" description="Disordered" evidence="1">
    <location>
        <begin position="1"/>
        <end position="22"/>
    </location>
</feature>
<evidence type="ECO:0000256" key="1">
    <source>
        <dbReference type="SAM" id="MobiDB-lite"/>
    </source>
</evidence>
<accession>A0A8B7QGA5</accession>
<evidence type="ECO:0000313" key="3">
    <source>
        <dbReference type="RefSeq" id="XP_019487824.1"/>
    </source>
</evidence>
<dbReference type="AlphaFoldDB" id="A0A8B7QGA5"/>
<keyword evidence="2" id="KW-1185">Reference proteome</keyword>
<dbReference type="GeneID" id="109376373"/>
<sequence length="166" mass="18212">MSRGPLPGARRVGRFPCPRPPPRPFRDLVGGVCEHNPQGFLGILTSNPGQQPLQASRNLHHQLPSLQILRFAGGAGEWRWGAERRAACRLGARKDVRGRGRHVVDGSSVPTVTHLSRSLWATERLSRDSETALCGAPHWSDRIPQPGSVPQATRKGPTLVLCFVFH</sequence>
<dbReference type="Proteomes" id="UP000694851">
    <property type="component" value="Unplaced"/>
</dbReference>